<feature type="domain" description="HPt" evidence="13">
    <location>
        <begin position="87"/>
        <end position="184"/>
    </location>
</feature>
<dbReference type="GO" id="GO:0004673">
    <property type="term" value="F:protein histidine kinase activity"/>
    <property type="evidence" value="ECO:0007669"/>
    <property type="project" value="UniProtKB-EC"/>
</dbReference>
<dbReference type="Pfam" id="PF01627">
    <property type="entry name" value="Hpt"/>
    <property type="match status" value="1"/>
</dbReference>
<evidence type="ECO:0000256" key="6">
    <source>
        <dbReference type="ARBA" id="ARBA00022840"/>
    </source>
</evidence>
<feature type="modified residue" description="Phosphohistidine" evidence="10">
    <location>
        <position position="126"/>
    </location>
</feature>
<keyword evidence="14" id="KW-0808">Transferase</keyword>
<evidence type="ECO:0000259" key="13">
    <source>
        <dbReference type="PROSITE" id="PS50894"/>
    </source>
</evidence>
<dbReference type="AlphaFoldDB" id="A0A0T9QXH7"/>
<dbReference type="CDD" id="cd17546">
    <property type="entry name" value="REC_hyHK_CKI1_RcsC-like"/>
    <property type="match status" value="1"/>
</dbReference>
<dbReference type="PROSITE" id="PS50894">
    <property type="entry name" value="HPT"/>
    <property type="match status" value="1"/>
</dbReference>
<evidence type="ECO:0000256" key="9">
    <source>
        <dbReference type="ARBA" id="ARBA00023136"/>
    </source>
</evidence>
<dbReference type="GO" id="GO:0000160">
    <property type="term" value="P:phosphorelay signal transduction system"/>
    <property type="evidence" value="ECO:0007669"/>
    <property type="project" value="UniProtKB-KW"/>
</dbReference>
<dbReference type="Gene3D" id="1.20.120.160">
    <property type="entry name" value="HPT domain"/>
    <property type="match status" value="1"/>
</dbReference>
<keyword evidence="9" id="KW-0472">Membrane</keyword>
<keyword evidence="15" id="KW-1185">Reference proteome</keyword>
<protein>
    <submittedName>
        <fullName evidence="14">Hybrid sensory kinase in two-component regulatory system with RcsB and YojN</fullName>
        <ecNumber evidence="14">2.7.13.3</ecNumber>
    </submittedName>
</protein>
<proteinExistence type="predicted"/>
<dbReference type="Gene3D" id="3.40.50.2300">
    <property type="match status" value="1"/>
</dbReference>
<dbReference type="PROSITE" id="PS50110">
    <property type="entry name" value="RESPONSE_REGULATORY"/>
    <property type="match status" value="1"/>
</dbReference>
<gene>
    <name evidence="14" type="primary">evgS_2</name>
    <name evidence="14" type="ORF">ERS008472_03880</name>
</gene>
<keyword evidence="7" id="KW-1133">Transmembrane helix</keyword>
<dbReference type="PANTHER" id="PTHR45339:SF1">
    <property type="entry name" value="HYBRID SIGNAL TRANSDUCTION HISTIDINE KINASE J"/>
    <property type="match status" value="1"/>
</dbReference>
<dbReference type="InterPro" id="IPR008207">
    <property type="entry name" value="Sig_transdc_His_kin_Hpt_dom"/>
</dbReference>
<evidence type="ECO:0000256" key="8">
    <source>
        <dbReference type="ARBA" id="ARBA00023012"/>
    </source>
</evidence>
<dbReference type="Proteomes" id="UP000041882">
    <property type="component" value="Unassembled WGS sequence"/>
</dbReference>
<dbReference type="InterPro" id="IPR011006">
    <property type="entry name" value="CheY-like_superfamily"/>
</dbReference>
<evidence type="ECO:0000256" key="2">
    <source>
        <dbReference type="ARBA" id="ARBA00022475"/>
    </source>
</evidence>
<keyword evidence="5" id="KW-0547">Nucleotide-binding</keyword>
<evidence type="ECO:0000256" key="4">
    <source>
        <dbReference type="ARBA" id="ARBA00022692"/>
    </source>
</evidence>
<keyword evidence="6" id="KW-0067">ATP-binding</keyword>
<keyword evidence="8" id="KW-0902">Two-component regulatory system</keyword>
<dbReference type="InterPro" id="IPR001789">
    <property type="entry name" value="Sig_transdc_resp-reg_receiver"/>
</dbReference>
<reference evidence="15" key="1">
    <citation type="submission" date="2015-03" db="EMBL/GenBank/DDBJ databases">
        <authorList>
            <consortium name="Pathogen Informatics"/>
            <person name="Murphy D."/>
        </authorList>
    </citation>
    <scope>NUCLEOTIDE SEQUENCE [LARGE SCALE GENOMIC DNA]</scope>
    <source>
        <strain evidence="15">IP6945</strain>
    </source>
</reference>
<dbReference type="GO" id="GO:0005886">
    <property type="term" value="C:plasma membrane"/>
    <property type="evidence" value="ECO:0007669"/>
    <property type="project" value="UniProtKB-SubCell"/>
</dbReference>
<feature type="domain" description="Response regulatory" evidence="12">
    <location>
        <begin position="1"/>
        <end position="63"/>
    </location>
</feature>
<comment type="subcellular location">
    <subcellularLocation>
        <location evidence="1">Cell membrane</location>
        <topology evidence="1">Multi-pass membrane protein</topology>
    </subcellularLocation>
</comment>
<evidence type="ECO:0000256" key="10">
    <source>
        <dbReference type="PROSITE-ProRule" id="PRU00110"/>
    </source>
</evidence>
<keyword evidence="4" id="KW-0812">Transmembrane</keyword>
<keyword evidence="2" id="KW-1003">Cell membrane</keyword>
<evidence type="ECO:0000259" key="12">
    <source>
        <dbReference type="PROSITE" id="PS50110"/>
    </source>
</evidence>
<evidence type="ECO:0000313" key="14">
    <source>
        <dbReference type="EMBL" id="CNI34180.1"/>
    </source>
</evidence>
<keyword evidence="14" id="KW-0418">Kinase</keyword>
<dbReference type="Pfam" id="PF00072">
    <property type="entry name" value="Response_reg"/>
    <property type="match status" value="1"/>
</dbReference>
<dbReference type="SUPFAM" id="SSF52172">
    <property type="entry name" value="CheY-like"/>
    <property type="match status" value="1"/>
</dbReference>
<name>A0A0T9QXH7_9GAMM</name>
<dbReference type="InterPro" id="IPR036641">
    <property type="entry name" value="HPT_dom_sf"/>
</dbReference>
<dbReference type="EC" id="2.7.13.3" evidence="14"/>
<sequence length="184" mass="20995">MPGIDGIMLARHIRNFNNKIVIWGLTANAQAQERERCLASGMNLCLFKPLTLQKLENSLGTLNTLEPHCQLGEFIDLEMLNTLTMGDALLIRQMLEKSQQENAQDLKCAQEVARLGDWPGLHHHLHRIKGTAQILGASELYRLSLRLENHQPMQQQDNIMQADLLELEKRLKTLSDEIDRFYAA</sequence>
<dbReference type="GO" id="GO:0005524">
    <property type="term" value="F:ATP binding"/>
    <property type="evidence" value="ECO:0007669"/>
    <property type="project" value="UniProtKB-KW"/>
</dbReference>
<dbReference type="EMBL" id="CQAW01000027">
    <property type="protein sequence ID" value="CNI34180.1"/>
    <property type="molecule type" value="Genomic_DNA"/>
</dbReference>
<evidence type="ECO:0000313" key="15">
    <source>
        <dbReference type="Proteomes" id="UP000041882"/>
    </source>
</evidence>
<accession>A0A0T9QXH7</accession>
<evidence type="ECO:0000256" key="5">
    <source>
        <dbReference type="ARBA" id="ARBA00022741"/>
    </source>
</evidence>
<evidence type="ECO:0000256" key="7">
    <source>
        <dbReference type="ARBA" id="ARBA00022989"/>
    </source>
</evidence>
<organism evidence="14 15">
    <name type="scientific">Yersinia thracica</name>
    <dbReference type="NCBI Taxonomy" id="2890319"/>
    <lineage>
        <taxon>Bacteria</taxon>
        <taxon>Pseudomonadati</taxon>
        <taxon>Pseudomonadota</taxon>
        <taxon>Gammaproteobacteria</taxon>
        <taxon>Enterobacterales</taxon>
        <taxon>Yersiniaceae</taxon>
        <taxon>Yersinia</taxon>
    </lineage>
</organism>
<dbReference type="PANTHER" id="PTHR45339">
    <property type="entry name" value="HYBRID SIGNAL TRANSDUCTION HISTIDINE KINASE J"/>
    <property type="match status" value="1"/>
</dbReference>
<evidence type="ECO:0000256" key="1">
    <source>
        <dbReference type="ARBA" id="ARBA00004651"/>
    </source>
</evidence>
<comment type="caution">
    <text evidence="11">Lacks conserved residue(s) required for the propagation of feature annotation.</text>
</comment>
<dbReference type="SUPFAM" id="SSF47226">
    <property type="entry name" value="Histidine-containing phosphotransfer domain, HPT domain"/>
    <property type="match status" value="1"/>
</dbReference>
<evidence type="ECO:0000256" key="3">
    <source>
        <dbReference type="ARBA" id="ARBA00022553"/>
    </source>
</evidence>
<keyword evidence="3 10" id="KW-0597">Phosphoprotein</keyword>
<evidence type="ECO:0000256" key="11">
    <source>
        <dbReference type="PROSITE-ProRule" id="PRU00169"/>
    </source>
</evidence>